<protein>
    <submittedName>
        <fullName evidence="1">Uncharacterized protein</fullName>
    </submittedName>
</protein>
<gene>
    <name evidence="1" type="ORF">GMA8713_01461</name>
</gene>
<reference evidence="2" key="1">
    <citation type="submission" date="2016-02" db="EMBL/GenBank/DDBJ databases">
        <authorList>
            <person name="Rodrigo-Torres Lidia"/>
            <person name="Arahal R.David."/>
        </authorList>
    </citation>
    <scope>NUCLEOTIDE SEQUENCE [LARGE SCALE GENOMIC DNA]</scope>
    <source>
        <strain evidence="2">CECT 8713</strain>
    </source>
</reference>
<keyword evidence="2" id="KW-1185">Reference proteome</keyword>
<evidence type="ECO:0000313" key="1">
    <source>
        <dbReference type="EMBL" id="CZF80530.1"/>
    </source>
</evidence>
<accession>A0A128F271</accession>
<proteinExistence type="predicted"/>
<organism evidence="1 2">
    <name type="scientific">Grimontia marina</name>
    <dbReference type="NCBI Taxonomy" id="646534"/>
    <lineage>
        <taxon>Bacteria</taxon>
        <taxon>Pseudomonadati</taxon>
        <taxon>Pseudomonadota</taxon>
        <taxon>Gammaproteobacteria</taxon>
        <taxon>Vibrionales</taxon>
        <taxon>Vibrionaceae</taxon>
        <taxon>Grimontia</taxon>
    </lineage>
</organism>
<dbReference type="AlphaFoldDB" id="A0A128F271"/>
<sequence>MGLLIRLTKKAAIAAFYIGWPQWLIGEVLFKVLDDVI</sequence>
<dbReference type="Proteomes" id="UP000073601">
    <property type="component" value="Unassembled WGS sequence"/>
</dbReference>
<name>A0A128F271_9GAMM</name>
<dbReference type="EMBL" id="FIZY01000010">
    <property type="protein sequence ID" value="CZF80530.1"/>
    <property type="molecule type" value="Genomic_DNA"/>
</dbReference>
<evidence type="ECO:0000313" key="2">
    <source>
        <dbReference type="Proteomes" id="UP000073601"/>
    </source>
</evidence>